<keyword evidence="3" id="KW-1185">Reference proteome</keyword>
<reference evidence="2" key="1">
    <citation type="submission" date="2018-04" db="EMBL/GenBank/DDBJ databases">
        <title>Whole genome sequencing of Hypsizygus marmoreus.</title>
        <authorList>
            <person name="Choi I.-G."/>
            <person name="Min B."/>
            <person name="Kim J.-G."/>
            <person name="Kim S."/>
            <person name="Oh Y.-L."/>
            <person name="Kong W.-S."/>
            <person name="Park H."/>
            <person name="Jeong J."/>
            <person name="Song E.-S."/>
        </authorList>
    </citation>
    <scope>NUCLEOTIDE SEQUENCE [LARGE SCALE GENOMIC DNA]</scope>
    <source>
        <strain evidence="2">51987-8</strain>
    </source>
</reference>
<dbReference type="AlphaFoldDB" id="A0A369JRW3"/>
<evidence type="ECO:0000313" key="3">
    <source>
        <dbReference type="Proteomes" id="UP000076154"/>
    </source>
</evidence>
<dbReference type="Proteomes" id="UP000076154">
    <property type="component" value="Unassembled WGS sequence"/>
</dbReference>
<evidence type="ECO:0000313" key="2">
    <source>
        <dbReference type="EMBL" id="RDB22433.1"/>
    </source>
</evidence>
<dbReference type="EMBL" id="LUEZ02000050">
    <property type="protein sequence ID" value="RDB22433.1"/>
    <property type="molecule type" value="Genomic_DNA"/>
</dbReference>
<organism evidence="2 3">
    <name type="scientific">Hypsizygus marmoreus</name>
    <name type="common">White beech mushroom</name>
    <name type="synonym">Agaricus marmoreus</name>
    <dbReference type="NCBI Taxonomy" id="39966"/>
    <lineage>
        <taxon>Eukaryota</taxon>
        <taxon>Fungi</taxon>
        <taxon>Dikarya</taxon>
        <taxon>Basidiomycota</taxon>
        <taxon>Agaricomycotina</taxon>
        <taxon>Agaricomycetes</taxon>
        <taxon>Agaricomycetidae</taxon>
        <taxon>Agaricales</taxon>
        <taxon>Tricholomatineae</taxon>
        <taxon>Lyophyllaceae</taxon>
        <taxon>Hypsizygus</taxon>
    </lineage>
</organism>
<accession>A0A369JRW3</accession>
<protein>
    <submittedName>
        <fullName evidence="2">Uncharacterized protein</fullName>
    </submittedName>
</protein>
<comment type="caution">
    <text evidence="2">The sequence shown here is derived from an EMBL/GenBank/DDBJ whole genome shotgun (WGS) entry which is preliminary data.</text>
</comment>
<feature type="region of interest" description="Disordered" evidence="1">
    <location>
        <begin position="1"/>
        <end position="22"/>
    </location>
</feature>
<name>A0A369JRW3_HYPMA</name>
<feature type="region of interest" description="Disordered" evidence="1">
    <location>
        <begin position="35"/>
        <end position="61"/>
    </location>
</feature>
<sequence>MPAELLFHPPQDLRSQEHEQGVFPETEEVLRRIEYGRLGSPTSDKAMGDIDRSQGQSKGTE</sequence>
<dbReference type="InParanoid" id="A0A369JRW3"/>
<evidence type="ECO:0000256" key="1">
    <source>
        <dbReference type="SAM" id="MobiDB-lite"/>
    </source>
</evidence>
<gene>
    <name evidence="2" type="ORF">Hypma_010410</name>
</gene>
<proteinExistence type="predicted"/>